<keyword evidence="1" id="KW-0812">Transmembrane</keyword>
<accession>A0ABV2YTC6</accession>
<name>A0ABV2YTC6_9ACTN</name>
<proteinExistence type="predicted"/>
<comment type="caution">
    <text evidence="2">The sequence shown here is derived from an EMBL/GenBank/DDBJ whole genome shotgun (WGS) entry which is preliminary data.</text>
</comment>
<keyword evidence="1" id="KW-1133">Transmembrane helix</keyword>
<dbReference type="Proteomes" id="UP001550853">
    <property type="component" value="Unassembled WGS sequence"/>
</dbReference>
<evidence type="ECO:0000313" key="3">
    <source>
        <dbReference type="Proteomes" id="UP001550853"/>
    </source>
</evidence>
<dbReference type="RefSeq" id="WP_281180005.1">
    <property type="nucleotide sequence ID" value="NZ_JBEZVI010000002.1"/>
</dbReference>
<sequence length="42" mass="4408">MALAARRPVWESLRYGAMAFAGGFAIVLAVVKTLGLLEDADG</sequence>
<gene>
    <name evidence="2" type="ORF">AB0E61_02775</name>
</gene>
<protein>
    <submittedName>
        <fullName evidence="2">Uncharacterized protein</fullName>
    </submittedName>
</protein>
<feature type="transmembrane region" description="Helical" evidence="1">
    <location>
        <begin position="12"/>
        <end position="31"/>
    </location>
</feature>
<evidence type="ECO:0000313" key="2">
    <source>
        <dbReference type="EMBL" id="MEU3709004.1"/>
    </source>
</evidence>
<dbReference type="EMBL" id="JBEZVI010000002">
    <property type="protein sequence ID" value="MEU3709004.1"/>
    <property type="molecule type" value="Genomic_DNA"/>
</dbReference>
<evidence type="ECO:0000256" key="1">
    <source>
        <dbReference type="SAM" id="Phobius"/>
    </source>
</evidence>
<reference evidence="2 3" key="1">
    <citation type="submission" date="2024-06" db="EMBL/GenBank/DDBJ databases">
        <title>The Natural Products Discovery Center: Release of the First 8490 Sequenced Strains for Exploring Actinobacteria Biosynthetic Diversity.</title>
        <authorList>
            <person name="Kalkreuter E."/>
            <person name="Kautsar S.A."/>
            <person name="Yang D."/>
            <person name="Bader C.D."/>
            <person name="Teijaro C.N."/>
            <person name="Fluegel L."/>
            <person name="Davis C.M."/>
            <person name="Simpson J.R."/>
            <person name="Lauterbach L."/>
            <person name="Steele A.D."/>
            <person name="Gui C."/>
            <person name="Meng S."/>
            <person name="Li G."/>
            <person name="Viehrig K."/>
            <person name="Ye F."/>
            <person name="Su P."/>
            <person name="Kiefer A.F."/>
            <person name="Nichols A."/>
            <person name="Cepeda A.J."/>
            <person name="Yan W."/>
            <person name="Fan B."/>
            <person name="Jiang Y."/>
            <person name="Adhikari A."/>
            <person name="Zheng C.-J."/>
            <person name="Schuster L."/>
            <person name="Cowan T.M."/>
            <person name="Smanski M.J."/>
            <person name="Chevrette M.G."/>
            <person name="De Carvalho L.P.S."/>
            <person name="Shen B."/>
        </authorList>
    </citation>
    <scope>NUCLEOTIDE SEQUENCE [LARGE SCALE GENOMIC DNA]</scope>
    <source>
        <strain evidence="2 3">NPDC033039</strain>
    </source>
</reference>
<organism evidence="2 3">
    <name type="scientific">Streptomyces catenulae</name>
    <dbReference type="NCBI Taxonomy" id="66875"/>
    <lineage>
        <taxon>Bacteria</taxon>
        <taxon>Bacillati</taxon>
        <taxon>Actinomycetota</taxon>
        <taxon>Actinomycetes</taxon>
        <taxon>Kitasatosporales</taxon>
        <taxon>Streptomycetaceae</taxon>
        <taxon>Streptomyces</taxon>
    </lineage>
</organism>
<keyword evidence="3" id="KW-1185">Reference proteome</keyword>
<keyword evidence="1" id="KW-0472">Membrane</keyword>